<organism evidence="2 3">
    <name type="scientific">Stemphylium lycopersici</name>
    <name type="common">Tomato gray leaf spot disease fungus</name>
    <name type="synonym">Thyrospora lycopersici</name>
    <dbReference type="NCBI Taxonomy" id="183478"/>
    <lineage>
        <taxon>Eukaryota</taxon>
        <taxon>Fungi</taxon>
        <taxon>Dikarya</taxon>
        <taxon>Ascomycota</taxon>
        <taxon>Pezizomycotina</taxon>
        <taxon>Dothideomycetes</taxon>
        <taxon>Pleosporomycetidae</taxon>
        <taxon>Pleosporales</taxon>
        <taxon>Pleosporineae</taxon>
        <taxon>Pleosporaceae</taxon>
        <taxon>Stemphylium</taxon>
    </lineage>
</organism>
<dbReference type="Gene3D" id="2.120.10.30">
    <property type="entry name" value="TolB, C-terminal domain"/>
    <property type="match status" value="1"/>
</dbReference>
<sequence length="660" mass="71269">MARYHAFSMLRSAALPMLFVFACAAPDYVDTDAYQTRNFAEENGQHSFVNAFAQTPPLPASELIEVVELPLPPVSGNVTQGACTAALNPNHTGCIAQNLTGFQAGDFTPDGSSVIATVNFVGAPAAPGQGHTYDGLQLILVKADGTTFSNGDSWKCLTCDVPTENARDLDPQRDYPHVFRSGDKAIWGHNILDCDGNELGSDACTSDLIHIYPIYWPNTVDGSGPGGAPRELRVHPDDVHMGWSSFTNHGGQYCYIGRLQFNADPSSGEPAVPRYDLADVTLLVDPERWAFITTDDNELQTHPDSITIGELRGFSGSGDEILYIGAPTESTNIDLYAIHMETGIVRRLTSHPDYADPIAFSADDKWFVTQDTRPTKRQMWMSGMRGIPPIIDLVVTAVAASTRNNGPRRFFQPILIDRFGDRGSYYGQVVNADGDSGDGGVSDPNWNGRADPAFSLDSTRIVYWQAIVTSPSCGGSNPLPCPVSTADGEREYRIMLANLSSRQPAPPAPVYKVPDSIPWATKFPPGAAYPSLPTPKAGNHTLRGKVSGCAKVSLVGGGPQVGGNTIKRVAVNYTDYSDDGDHILNGWEDVQLTVSVPNMWVQRLDWYSDIVQTGIVKGSKRTSANGLHLSNDVMTNILMANGTLTTILDGTEYHQPANGT</sequence>
<evidence type="ECO:0000256" key="1">
    <source>
        <dbReference type="SAM" id="SignalP"/>
    </source>
</evidence>
<dbReference type="EMBL" id="QGDH01000159">
    <property type="protein sequence ID" value="RAR04263.1"/>
    <property type="molecule type" value="Genomic_DNA"/>
</dbReference>
<dbReference type="Proteomes" id="UP000249619">
    <property type="component" value="Unassembled WGS sequence"/>
</dbReference>
<accession>A0A364MUQ3</accession>
<comment type="caution">
    <text evidence="2">The sequence shown here is derived from an EMBL/GenBank/DDBJ whole genome shotgun (WGS) entry which is preliminary data.</text>
</comment>
<keyword evidence="3" id="KW-1185">Reference proteome</keyword>
<name>A0A364MUQ3_STELY</name>
<keyword evidence="2" id="KW-0378">Hydrolase</keyword>
<dbReference type="InterPro" id="IPR011042">
    <property type="entry name" value="6-blade_b-propeller_TolB-like"/>
</dbReference>
<feature type="chain" id="PRO_5016718484" evidence="1">
    <location>
        <begin position="25"/>
        <end position="660"/>
    </location>
</feature>
<dbReference type="AlphaFoldDB" id="A0A364MUQ3"/>
<feature type="signal peptide" evidence="1">
    <location>
        <begin position="1"/>
        <end position="24"/>
    </location>
</feature>
<proteinExistence type="predicted"/>
<gene>
    <name evidence="2" type="ORF">DDE83_007907</name>
</gene>
<dbReference type="PROSITE" id="PS51257">
    <property type="entry name" value="PROKAR_LIPOPROTEIN"/>
    <property type="match status" value="1"/>
</dbReference>
<protein>
    <submittedName>
        <fullName evidence="2">Saponin hydrolase</fullName>
    </submittedName>
</protein>
<evidence type="ECO:0000313" key="2">
    <source>
        <dbReference type="EMBL" id="RAR04263.1"/>
    </source>
</evidence>
<dbReference type="SUPFAM" id="SSF82171">
    <property type="entry name" value="DPP6 N-terminal domain-like"/>
    <property type="match status" value="1"/>
</dbReference>
<evidence type="ECO:0000313" key="3">
    <source>
        <dbReference type="Proteomes" id="UP000249619"/>
    </source>
</evidence>
<keyword evidence="1" id="KW-0732">Signal</keyword>
<reference evidence="3" key="1">
    <citation type="submission" date="2018-05" db="EMBL/GenBank/DDBJ databases">
        <title>Draft genome sequence of Stemphylium lycopersici strain CIDEFI 213.</title>
        <authorList>
            <person name="Medina R."/>
            <person name="Franco M.E.E."/>
            <person name="Lucentini C.G."/>
            <person name="Saparrat M.C.N."/>
            <person name="Balatti P.A."/>
        </authorList>
    </citation>
    <scope>NUCLEOTIDE SEQUENCE [LARGE SCALE GENOMIC DNA]</scope>
    <source>
        <strain evidence="3">CIDEFI 213</strain>
    </source>
</reference>
<dbReference type="GO" id="GO:0016787">
    <property type="term" value="F:hydrolase activity"/>
    <property type="evidence" value="ECO:0007669"/>
    <property type="project" value="UniProtKB-KW"/>
</dbReference>
<dbReference type="OrthoDB" id="10265322at2759"/>
<dbReference type="STRING" id="183478.A0A364MUQ3"/>